<keyword evidence="3" id="KW-1185">Reference proteome</keyword>
<dbReference type="OrthoDB" id="4283481at2"/>
<dbReference type="Proteomes" id="UP000318103">
    <property type="component" value="Unassembled WGS sequence"/>
</dbReference>
<proteinExistence type="predicted"/>
<evidence type="ECO:0000256" key="1">
    <source>
        <dbReference type="SAM" id="MobiDB-lite"/>
    </source>
</evidence>
<protein>
    <submittedName>
        <fullName evidence="2">Uncharacterized protein</fullName>
    </submittedName>
</protein>
<feature type="region of interest" description="Disordered" evidence="1">
    <location>
        <begin position="139"/>
        <end position="163"/>
    </location>
</feature>
<evidence type="ECO:0000313" key="3">
    <source>
        <dbReference type="Proteomes" id="UP000318103"/>
    </source>
</evidence>
<accession>A0A542UIX5</accession>
<gene>
    <name evidence="2" type="ORF">FB563_4079</name>
</gene>
<dbReference type="EMBL" id="VFNX01000001">
    <property type="protein sequence ID" value="TQK99026.1"/>
    <property type="molecule type" value="Genomic_DNA"/>
</dbReference>
<comment type="caution">
    <text evidence="2">The sequence shown here is derived from an EMBL/GenBank/DDBJ whole genome shotgun (WGS) entry which is preliminary data.</text>
</comment>
<reference evidence="2 3" key="1">
    <citation type="submission" date="2019-06" db="EMBL/GenBank/DDBJ databases">
        <title>Sequencing the genomes of 1000 actinobacteria strains.</title>
        <authorList>
            <person name="Klenk H.-P."/>
        </authorList>
    </citation>
    <scope>NUCLEOTIDE SEQUENCE [LARGE SCALE GENOMIC DNA]</scope>
    <source>
        <strain evidence="2 3">DSM 41929</strain>
    </source>
</reference>
<evidence type="ECO:0000313" key="2">
    <source>
        <dbReference type="EMBL" id="TQK99026.1"/>
    </source>
</evidence>
<dbReference type="RefSeq" id="WP_055706151.1">
    <property type="nucleotide sequence ID" value="NZ_JBPJFI010000001.1"/>
</dbReference>
<sequence length="163" mass="18222">MALHAREFFMEHLKLPFTEATVVGATFYAAPTSGPLRLRIDFSPTIRAGEYDGLRLATLHQDRGQLDAVVLRFEDHKTFDHRDATQGRAPQNSGYGTFKEFRDRPDWVPWQGAHTAGLREAIEQYTTVWFPGAWTASAPSRAVGRTARKAPSPPPSRSGSRAR</sequence>
<dbReference type="AlphaFoldDB" id="A0A542UIX5"/>
<name>A0A542UIX5_9ACTN</name>
<organism evidence="2 3">
    <name type="scientific">Streptomyces puniciscabiei</name>
    <dbReference type="NCBI Taxonomy" id="164348"/>
    <lineage>
        <taxon>Bacteria</taxon>
        <taxon>Bacillati</taxon>
        <taxon>Actinomycetota</taxon>
        <taxon>Actinomycetes</taxon>
        <taxon>Kitasatosporales</taxon>
        <taxon>Streptomycetaceae</taxon>
        <taxon>Streptomyces</taxon>
    </lineage>
</organism>